<organism evidence="1 2">
    <name type="scientific">Parapoynx stagnalis nucleopolyhedrovirus</name>
    <dbReference type="NCBI Taxonomy" id="2993413"/>
    <lineage>
        <taxon>Viruses</taxon>
        <taxon>Viruses incertae sedis</taxon>
        <taxon>Naldaviricetes</taxon>
        <taxon>Lefavirales</taxon>
        <taxon>Baculoviridae</taxon>
        <taxon>Alphabaculovirus</taxon>
        <taxon>Alphabaculovirus pastagnalis</taxon>
    </lineage>
</organism>
<proteinExistence type="predicted"/>
<dbReference type="EMBL" id="ON704650">
    <property type="protein sequence ID" value="UZE89763.1"/>
    <property type="molecule type" value="Genomic_DNA"/>
</dbReference>
<dbReference type="Proteomes" id="UP001264959">
    <property type="component" value="Segment"/>
</dbReference>
<reference evidence="1" key="1">
    <citation type="journal article" date="2022" name="Viruses">
        <title>The Parapoynx stagnalis Nucleopolyhedrovirus (PastNPV), a Divergent Member of the Alphabaculovirus Group I Clade, Encodes a Homolog of Ran GTPase.</title>
        <authorList>
            <person name="Harrison R.L."/>
            <person name="Rowley D.L."/>
        </authorList>
    </citation>
    <scope>NUCLEOTIDE SEQUENCE</scope>
    <source>
        <strain evidence="1">BCIPV-473</strain>
    </source>
</reference>
<name>A0A9E7Y5V1_9ABAC</name>
<evidence type="ECO:0000313" key="1">
    <source>
        <dbReference type="EMBL" id="UZE89763.1"/>
    </source>
</evidence>
<protein>
    <submittedName>
        <fullName evidence="1">Uncharacterized protein</fullName>
    </submittedName>
</protein>
<accession>A0A9E7Y5V1</accession>
<sequence>MFQKFLTYMHLNGLHGNVKYYKYLFDQMDFENQLMVKISDFRRTKLRPILLTYETYTLEDEKPIGGIIKGVCCTQQLTNPYVREIQLATDYLFDMDDFSAEHRKEIRTFILNNFKCIETMNNYFNVNQITIEAYEYEEIFKVLLNDYKELLDLENLYCI</sequence>
<dbReference type="Pfam" id="PF17610">
    <property type="entry name" value="DUF5505"/>
    <property type="match status" value="1"/>
</dbReference>
<keyword evidence="2" id="KW-1185">Reference proteome</keyword>
<dbReference type="InterPro" id="IPR020221">
    <property type="entry name" value="DUF5505"/>
</dbReference>
<evidence type="ECO:0000313" key="2">
    <source>
        <dbReference type="Proteomes" id="UP001264959"/>
    </source>
</evidence>